<dbReference type="GO" id="GO:0000049">
    <property type="term" value="F:tRNA binding"/>
    <property type="evidence" value="ECO:0007669"/>
    <property type="project" value="TreeGrafter"/>
</dbReference>
<gene>
    <name evidence="3" type="primary">ELP1_1</name>
    <name evidence="3" type="ORF">g.124355</name>
</gene>
<dbReference type="GO" id="GO:0033588">
    <property type="term" value="C:elongator holoenzyme complex"/>
    <property type="evidence" value="ECO:0007669"/>
    <property type="project" value="InterPro"/>
</dbReference>
<evidence type="ECO:0000256" key="1">
    <source>
        <dbReference type="ARBA" id="ARBA00029535"/>
    </source>
</evidence>
<dbReference type="SUPFAM" id="SSF101898">
    <property type="entry name" value="NHL repeat"/>
    <property type="match status" value="1"/>
</dbReference>
<name>A0A1D1YGX3_9ARAE</name>
<protein>
    <recommendedName>
        <fullName evidence="1">Elongator complex protein 1</fullName>
    </recommendedName>
</protein>
<dbReference type="AlphaFoldDB" id="A0A1D1YGX3"/>
<evidence type="ECO:0000259" key="2">
    <source>
        <dbReference type="Pfam" id="PF04762"/>
    </source>
</evidence>
<dbReference type="InterPro" id="IPR006849">
    <property type="entry name" value="Elp1"/>
</dbReference>
<dbReference type="UniPathway" id="UPA00988"/>
<dbReference type="InterPro" id="IPR015943">
    <property type="entry name" value="WD40/YVTN_repeat-like_dom_sf"/>
</dbReference>
<evidence type="ECO:0000313" key="3">
    <source>
        <dbReference type="EMBL" id="JAT53890.1"/>
    </source>
</evidence>
<feature type="domain" description="ELP1 first N-terminal beta-propeller" evidence="2">
    <location>
        <begin position="1"/>
        <end position="164"/>
    </location>
</feature>
<accession>A0A1D1YGX3</accession>
<dbReference type="Gene3D" id="2.130.10.10">
    <property type="entry name" value="YVTN repeat-like/Quinoprotein amine dehydrogenase"/>
    <property type="match status" value="1"/>
</dbReference>
<dbReference type="GO" id="GO:0005829">
    <property type="term" value="C:cytosol"/>
    <property type="evidence" value="ECO:0007669"/>
    <property type="project" value="TreeGrafter"/>
</dbReference>
<dbReference type="EMBL" id="GDJX01014046">
    <property type="protein sequence ID" value="JAT53890.1"/>
    <property type="molecule type" value="Transcribed_RNA"/>
</dbReference>
<dbReference type="PANTHER" id="PTHR12747">
    <property type="entry name" value="ELONGATOR COMPLEX PROTEIN 1"/>
    <property type="match status" value="1"/>
</dbReference>
<dbReference type="Pfam" id="PF04762">
    <property type="entry name" value="Beta-prop_ELP1_1st"/>
    <property type="match status" value="1"/>
</dbReference>
<sequence length="187" mass="20636">MKNLKLSLELSSELQLQSERETLLLSAFDVEQNRVFFASSANAIYTVHLPSSHLERGLMGKTVLPSQGESIALEHGDRITALDYQMEKEALIIGTSNGYLVLYLVDCNTIEVVGNVEGGVTCVASSPDGALLTVTSGLGQLLVMTHDWEILYETTLDPQLVDHHEGFTCLYQPEYSQQRKGDETSEK</sequence>
<organism evidence="3">
    <name type="scientific">Anthurium amnicola</name>
    <dbReference type="NCBI Taxonomy" id="1678845"/>
    <lineage>
        <taxon>Eukaryota</taxon>
        <taxon>Viridiplantae</taxon>
        <taxon>Streptophyta</taxon>
        <taxon>Embryophyta</taxon>
        <taxon>Tracheophyta</taxon>
        <taxon>Spermatophyta</taxon>
        <taxon>Magnoliopsida</taxon>
        <taxon>Liliopsida</taxon>
        <taxon>Araceae</taxon>
        <taxon>Pothoideae</taxon>
        <taxon>Potheae</taxon>
        <taxon>Anthurium</taxon>
    </lineage>
</organism>
<reference evidence="3" key="1">
    <citation type="submission" date="2015-07" db="EMBL/GenBank/DDBJ databases">
        <title>Transcriptome Assembly of Anthurium amnicola.</title>
        <authorList>
            <person name="Suzuki J."/>
        </authorList>
    </citation>
    <scope>NUCLEOTIDE SEQUENCE</scope>
</reference>
<dbReference type="InterPro" id="IPR056164">
    <property type="entry name" value="Beta-prop_ELP1_1st"/>
</dbReference>
<dbReference type="PANTHER" id="PTHR12747:SF0">
    <property type="entry name" value="ELONGATOR COMPLEX PROTEIN 1"/>
    <property type="match status" value="1"/>
</dbReference>
<dbReference type="GO" id="GO:0002926">
    <property type="term" value="P:tRNA wobble base 5-methoxycarbonylmethyl-2-thiouridinylation"/>
    <property type="evidence" value="ECO:0007669"/>
    <property type="project" value="TreeGrafter"/>
</dbReference>
<proteinExistence type="predicted"/>